<keyword evidence="2" id="KW-0863">Zinc-finger</keyword>
<dbReference type="PANTHER" id="PTHR25462">
    <property type="entry name" value="BONUS, ISOFORM C-RELATED"/>
    <property type="match status" value="1"/>
</dbReference>
<dbReference type="PROSITE" id="PS50119">
    <property type="entry name" value="ZF_BBOX"/>
    <property type="match status" value="1"/>
</dbReference>
<dbReference type="PROSITE" id="PS51125">
    <property type="entry name" value="NHL"/>
    <property type="match status" value="1"/>
</dbReference>
<evidence type="ECO:0000259" key="4">
    <source>
        <dbReference type="PROSITE" id="PS50119"/>
    </source>
</evidence>
<dbReference type="GeneID" id="111137737"/>
<keyword evidence="2" id="KW-0479">Metal-binding</keyword>
<dbReference type="OrthoDB" id="6128620at2759"/>
<gene>
    <name evidence="6" type="primary">LOC111137737</name>
</gene>
<dbReference type="GO" id="GO:0008270">
    <property type="term" value="F:zinc ion binding"/>
    <property type="evidence" value="ECO:0007669"/>
    <property type="project" value="UniProtKB-KW"/>
</dbReference>
<organism evidence="5 6">
    <name type="scientific">Crassostrea virginica</name>
    <name type="common">Eastern oyster</name>
    <dbReference type="NCBI Taxonomy" id="6565"/>
    <lineage>
        <taxon>Eukaryota</taxon>
        <taxon>Metazoa</taxon>
        <taxon>Spiralia</taxon>
        <taxon>Lophotrochozoa</taxon>
        <taxon>Mollusca</taxon>
        <taxon>Bivalvia</taxon>
        <taxon>Autobranchia</taxon>
        <taxon>Pteriomorphia</taxon>
        <taxon>Ostreida</taxon>
        <taxon>Ostreoidea</taxon>
        <taxon>Ostreidae</taxon>
        <taxon>Crassostrea</taxon>
    </lineage>
</organism>
<dbReference type="PANTHER" id="PTHR25462:SF296">
    <property type="entry name" value="MEIOTIC P26, ISOFORM F"/>
    <property type="match status" value="1"/>
</dbReference>
<sequence>MDDWKIARNKKHRFRTNTKLKDRAQDVLRCDVCSEVEWEKSPAEVHCSTCHTNICGPCVAKHMASNNPKKHDIVLLHSANTEVDLPNCTSHSTVKCELFCKLCIVPICLKCLSSNHNCHPVEEITELCVAIRADIQKNTEKLKTELIPKFENLAASEEGKDKQLTQACEIFESSIEDHGKKIHKIVDATIIKYKTKAQLMSQTDAQILQKQREDINGLLSETKKEAAQNELLGRSRNVTELLTYKEKPRNAPILKNIIPPVFNSTVFPDDLIESLIFGSFPNSQVVVAQETSSWKTKNNQLVSTDVTCYIHQMPYKQLYRVASTKLLEFWTIGSENIIRLINTMNGSIVKSITTPMNLIDICTNDSENLYVCDDKTIYKKDSGLNFKRCFRAPDGWSVKALASGRVPISATDLTDGIPLNLLMVLTEDTRQCKVVCPANNLSPMREFQYDRNGMNLFNPNRSDFYLAENRNGDICVSDTTVLVVIDKRGNFRSRYHGQSTFGELFTPRGVTTDHRGNILLADFGNGCIHLLNQNVNLVRYITCGGSLDRIIDVSCDDNEGVLVAERDTVKIKYIRYQ</sequence>
<evidence type="ECO:0000256" key="2">
    <source>
        <dbReference type="PROSITE-ProRule" id="PRU00024"/>
    </source>
</evidence>
<keyword evidence="1" id="KW-0677">Repeat</keyword>
<evidence type="ECO:0000256" key="3">
    <source>
        <dbReference type="PROSITE-ProRule" id="PRU00504"/>
    </source>
</evidence>
<feature type="repeat" description="NHL" evidence="3">
    <location>
        <begin position="499"/>
        <end position="534"/>
    </location>
</feature>
<dbReference type="InterPro" id="IPR000315">
    <property type="entry name" value="Znf_B-box"/>
</dbReference>
<reference evidence="6" key="1">
    <citation type="submission" date="2025-08" db="UniProtKB">
        <authorList>
            <consortium name="RefSeq"/>
        </authorList>
    </citation>
    <scope>IDENTIFICATION</scope>
    <source>
        <tissue evidence="6">Whole sample</tissue>
    </source>
</reference>
<keyword evidence="5" id="KW-1185">Reference proteome</keyword>
<dbReference type="SUPFAM" id="SSF57845">
    <property type="entry name" value="B-box zinc-binding domain"/>
    <property type="match status" value="1"/>
</dbReference>
<dbReference type="RefSeq" id="XP_022345073.1">
    <property type="nucleotide sequence ID" value="XM_022489365.1"/>
</dbReference>
<dbReference type="Gene3D" id="2.120.10.30">
    <property type="entry name" value="TolB, C-terminal domain"/>
    <property type="match status" value="1"/>
</dbReference>
<dbReference type="Gene3D" id="3.30.160.60">
    <property type="entry name" value="Classic Zinc Finger"/>
    <property type="match status" value="1"/>
</dbReference>
<dbReference type="InterPro" id="IPR011042">
    <property type="entry name" value="6-blade_b-propeller_TolB-like"/>
</dbReference>
<dbReference type="SMART" id="SM00336">
    <property type="entry name" value="BBOX"/>
    <property type="match status" value="2"/>
</dbReference>
<proteinExistence type="predicted"/>
<dbReference type="InterPro" id="IPR001258">
    <property type="entry name" value="NHL_repeat"/>
</dbReference>
<evidence type="ECO:0000313" key="5">
    <source>
        <dbReference type="Proteomes" id="UP000694844"/>
    </source>
</evidence>
<name>A0A8B8EZX4_CRAVI</name>
<dbReference type="InterPro" id="IPR047153">
    <property type="entry name" value="TRIM45/56/19-like"/>
</dbReference>
<dbReference type="Proteomes" id="UP000694844">
    <property type="component" value="Chromosome 5"/>
</dbReference>
<feature type="domain" description="B box-type" evidence="4">
    <location>
        <begin position="88"/>
        <end position="127"/>
    </location>
</feature>
<accession>A0A8B8EZX4</accession>
<keyword evidence="2" id="KW-0862">Zinc</keyword>
<evidence type="ECO:0000256" key="1">
    <source>
        <dbReference type="ARBA" id="ARBA00022737"/>
    </source>
</evidence>
<evidence type="ECO:0000313" key="6">
    <source>
        <dbReference type="RefSeq" id="XP_022345073.1"/>
    </source>
</evidence>
<protein>
    <submittedName>
        <fullName evidence="6">Uncharacterized protein LOC111137737</fullName>
    </submittedName>
</protein>
<dbReference type="KEGG" id="cvn:111137737"/>
<dbReference type="GO" id="GO:0061630">
    <property type="term" value="F:ubiquitin protein ligase activity"/>
    <property type="evidence" value="ECO:0007669"/>
    <property type="project" value="TreeGrafter"/>
</dbReference>
<dbReference type="AlphaFoldDB" id="A0A8B8EZX4"/>
<dbReference type="SUPFAM" id="SSF101898">
    <property type="entry name" value="NHL repeat"/>
    <property type="match status" value="1"/>
</dbReference>